<name>A0ABU9HDM9_9GAMM</name>
<dbReference type="SMART" id="SM00347">
    <property type="entry name" value="HTH_MARR"/>
    <property type="match status" value="1"/>
</dbReference>
<comment type="caution">
    <text evidence="5">The sequence shown here is derived from an EMBL/GenBank/DDBJ whole genome shotgun (WGS) entry which is preliminary data.</text>
</comment>
<dbReference type="InterPro" id="IPR036388">
    <property type="entry name" value="WH-like_DNA-bd_sf"/>
</dbReference>
<sequence length="165" mass="19168">MSAKNSMREMQREVRENWPECADTISFSLLKMTRIHELFKYEIECCVEQYQLQQADFSVLATLRRNPEPYCLSPTALYRSMFFSSGGLTKILGRLTDAGLIERIDNPEDKRSKLVQLNQKGKQLVETIMPELHKQSNSLLEALSEDETLQLEMLLQKVLDHNEKN</sequence>
<dbReference type="EMBL" id="JBAKBA010000031">
    <property type="protein sequence ID" value="MEL0660012.1"/>
    <property type="molecule type" value="Genomic_DNA"/>
</dbReference>
<feature type="domain" description="HTH marR-type" evidence="4">
    <location>
        <begin position="22"/>
        <end position="160"/>
    </location>
</feature>
<dbReference type="PRINTS" id="PR00598">
    <property type="entry name" value="HTHMARR"/>
</dbReference>
<keyword evidence="1" id="KW-0805">Transcription regulation</keyword>
<protein>
    <submittedName>
        <fullName evidence="5">MarR family transcriptional regulator</fullName>
    </submittedName>
</protein>
<dbReference type="InterPro" id="IPR036390">
    <property type="entry name" value="WH_DNA-bd_sf"/>
</dbReference>
<evidence type="ECO:0000313" key="5">
    <source>
        <dbReference type="EMBL" id="MEL0660012.1"/>
    </source>
</evidence>
<dbReference type="Proteomes" id="UP001366060">
    <property type="component" value="Unassembled WGS sequence"/>
</dbReference>
<keyword evidence="2" id="KW-0238">DNA-binding</keyword>
<evidence type="ECO:0000256" key="1">
    <source>
        <dbReference type="ARBA" id="ARBA00023015"/>
    </source>
</evidence>
<keyword evidence="6" id="KW-1185">Reference proteome</keyword>
<keyword evidence="3" id="KW-0804">Transcription</keyword>
<accession>A0ABU9HDM9</accession>
<evidence type="ECO:0000256" key="2">
    <source>
        <dbReference type="ARBA" id="ARBA00023125"/>
    </source>
</evidence>
<evidence type="ECO:0000256" key="3">
    <source>
        <dbReference type="ARBA" id="ARBA00023163"/>
    </source>
</evidence>
<dbReference type="RefSeq" id="WP_341628507.1">
    <property type="nucleotide sequence ID" value="NZ_JBAKBA010000031.1"/>
</dbReference>
<dbReference type="Gene3D" id="1.10.10.10">
    <property type="entry name" value="Winged helix-like DNA-binding domain superfamily/Winged helix DNA-binding domain"/>
    <property type="match status" value="1"/>
</dbReference>
<dbReference type="PANTHER" id="PTHR42756">
    <property type="entry name" value="TRANSCRIPTIONAL REGULATOR, MARR"/>
    <property type="match status" value="1"/>
</dbReference>
<dbReference type="InterPro" id="IPR000835">
    <property type="entry name" value="HTH_MarR-typ"/>
</dbReference>
<dbReference type="PROSITE" id="PS50995">
    <property type="entry name" value="HTH_MARR_2"/>
    <property type="match status" value="1"/>
</dbReference>
<evidence type="ECO:0000259" key="4">
    <source>
        <dbReference type="PROSITE" id="PS50995"/>
    </source>
</evidence>
<evidence type="ECO:0000313" key="6">
    <source>
        <dbReference type="Proteomes" id="UP001366060"/>
    </source>
</evidence>
<gene>
    <name evidence="5" type="ORF">V6255_12790</name>
</gene>
<dbReference type="PANTHER" id="PTHR42756:SF1">
    <property type="entry name" value="TRANSCRIPTIONAL REPRESSOR OF EMRAB OPERON"/>
    <property type="match status" value="1"/>
</dbReference>
<organism evidence="5 6">
    <name type="scientific">Psychromonas arctica</name>
    <dbReference type="NCBI Taxonomy" id="168275"/>
    <lineage>
        <taxon>Bacteria</taxon>
        <taxon>Pseudomonadati</taxon>
        <taxon>Pseudomonadota</taxon>
        <taxon>Gammaproteobacteria</taxon>
        <taxon>Alteromonadales</taxon>
        <taxon>Psychromonadaceae</taxon>
        <taxon>Psychromonas</taxon>
    </lineage>
</organism>
<reference evidence="5 6" key="1">
    <citation type="submission" date="2024-02" db="EMBL/GenBank/DDBJ databases">
        <title>Bacteria isolated from the canopy kelp, Nereocystis luetkeana.</title>
        <authorList>
            <person name="Pfister C.A."/>
            <person name="Younker I.T."/>
            <person name="Light S.H."/>
        </authorList>
    </citation>
    <scope>NUCLEOTIDE SEQUENCE [LARGE SCALE GENOMIC DNA]</scope>
    <source>
        <strain evidence="5 6">TI.2.07</strain>
    </source>
</reference>
<proteinExistence type="predicted"/>
<dbReference type="Pfam" id="PF12802">
    <property type="entry name" value="MarR_2"/>
    <property type="match status" value="1"/>
</dbReference>
<dbReference type="SUPFAM" id="SSF46785">
    <property type="entry name" value="Winged helix' DNA-binding domain"/>
    <property type="match status" value="1"/>
</dbReference>